<dbReference type="InterPro" id="IPR002123">
    <property type="entry name" value="Plipid/glycerol_acylTrfase"/>
</dbReference>
<sequence>MFYIFARAVLRIFYRIFYPLQLRGSEHVPNEGPVLLCSNHISLLDPPAIGIYLKRKVSFFAKEELFKVPLLGAAIRRLGAIPVKRGAADRKALSATLQVLEKGGVVGIFPEGTRAKSGQVEAGKKGAAFFALRSQATVIPVGIRGPYKLFRKTTITYGPPIELSSYRNGKSAAAVTDEISDLIMEHIRRLV</sequence>
<gene>
    <name evidence="6" type="ORF">skT53_03480</name>
</gene>
<name>A0A7I8D5D7_9BACL</name>
<organism evidence="6 7">
    <name type="scientific">Effusibacillus dendaii</name>
    <dbReference type="NCBI Taxonomy" id="2743772"/>
    <lineage>
        <taxon>Bacteria</taxon>
        <taxon>Bacillati</taxon>
        <taxon>Bacillota</taxon>
        <taxon>Bacilli</taxon>
        <taxon>Bacillales</taxon>
        <taxon>Alicyclobacillaceae</taxon>
        <taxon>Effusibacillus</taxon>
    </lineage>
</organism>
<dbReference type="CDD" id="cd07989">
    <property type="entry name" value="LPLAT_AGPAT-like"/>
    <property type="match status" value="1"/>
</dbReference>
<evidence type="ECO:0000256" key="4">
    <source>
        <dbReference type="RuleBase" id="RU361267"/>
    </source>
</evidence>
<keyword evidence="4" id="KW-1208">Phospholipid metabolism</keyword>
<dbReference type="EMBL" id="AP023366">
    <property type="protein sequence ID" value="BCJ85363.1"/>
    <property type="molecule type" value="Genomic_DNA"/>
</dbReference>
<evidence type="ECO:0000256" key="3">
    <source>
        <dbReference type="ARBA" id="ARBA00023315"/>
    </source>
</evidence>
<dbReference type="InterPro" id="IPR004552">
    <property type="entry name" value="AGP_acyltrans"/>
</dbReference>
<keyword evidence="4" id="KW-0444">Lipid biosynthesis</keyword>
<accession>A0A7I8D5D7</accession>
<comment type="similarity">
    <text evidence="1 4">Belongs to the 1-acyl-sn-glycerol-3-phosphate acyltransferase family.</text>
</comment>
<dbReference type="PANTHER" id="PTHR10434">
    <property type="entry name" value="1-ACYL-SN-GLYCEROL-3-PHOSPHATE ACYLTRANSFERASE"/>
    <property type="match status" value="1"/>
</dbReference>
<reference evidence="6 7" key="1">
    <citation type="submission" date="2020-08" db="EMBL/GenBank/DDBJ databases">
        <title>Complete Genome Sequence of Effusibacillus dendaii Strain skT53, Isolated from Farmland soil.</title>
        <authorList>
            <person name="Konishi T."/>
            <person name="Kawasaki H."/>
        </authorList>
    </citation>
    <scope>NUCLEOTIDE SEQUENCE [LARGE SCALE GENOMIC DNA]</scope>
    <source>
        <strain evidence="7">skT53</strain>
    </source>
</reference>
<dbReference type="NCBIfam" id="TIGR00530">
    <property type="entry name" value="AGP_acyltrn"/>
    <property type="match status" value="1"/>
</dbReference>
<dbReference type="SUPFAM" id="SSF69593">
    <property type="entry name" value="Glycerol-3-phosphate (1)-acyltransferase"/>
    <property type="match status" value="1"/>
</dbReference>
<keyword evidence="4" id="KW-0443">Lipid metabolism</keyword>
<dbReference type="SMART" id="SM00563">
    <property type="entry name" value="PlsC"/>
    <property type="match status" value="1"/>
</dbReference>
<protein>
    <recommendedName>
        <fullName evidence="4">1-acyl-sn-glycerol-3-phosphate acyltransferase</fullName>
        <ecNumber evidence="4">2.3.1.51</ecNumber>
    </recommendedName>
</protein>
<dbReference type="GO" id="GO:0016020">
    <property type="term" value="C:membrane"/>
    <property type="evidence" value="ECO:0007669"/>
    <property type="project" value="InterPro"/>
</dbReference>
<keyword evidence="3 4" id="KW-0012">Acyltransferase</keyword>
<comment type="domain">
    <text evidence="4">The HXXXXD motif is essential for acyltransferase activity and may constitute the binding site for the phosphate moiety of the glycerol-3-phosphate.</text>
</comment>
<feature type="domain" description="Phospholipid/glycerol acyltransferase" evidence="5">
    <location>
        <begin position="34"/>
        <end position="146"/>
    </location>
</feature>
<evidence type="ECO:0000259" key="5">
    <source>
        <dbReference type="SMART" id="SM00563"/>
    </source>
</evidence>
<dbReference type="EC" id="2.3.1.51" evidence="4"/>
<keyword evidence="4" id="KW-0594">Phospholipid biosynthesis</keyword>
<keyword evidence="7" id="KW-1185">Reference proteome</keyword>
<evidence type="ECO:0000256" key="2">
    <source>
        <dbReference type="ARBA" id="ARBA00022679"/>
    </source>
</evidence>
<dbReference type="KEGG" id="eff:skT53_03480"/>
<dbReference type="Pfam" id="PF01553">
    <property type="entry name" value="Acyltransferase"/>
    <property type="match status" value="1"/>
</dbReference>
<evidence type="ECO:0000256" key="1">
    <source>
        <dbReference type="ARBA" id="ARBA00008655"/>
    </source>
</evidence>
<proteinExistence type="inferred from homology"/>
<dbReference type="PANTHER" id="PTHR10434:SF11">
    <property type="entry name" value="1-ACYL-SN-GLYCEROL-3-PHOSPHATE ACYLTRANSFERASE"/>
    <property type="match status" value="1"/>
</dbReference>
<comment type="catalytic activity">
    <reaction evidence="4">
        <text>a 1-acyl-sn-glycero-3-phosphate + an acyl-CoA = a 1,2-diacyl-sn-glycero-3-phosphate + CoA</text>
        <dbReference type="Rhea" id="RHEA:19709"/>
        <dbReference type="ChEBI" id="CHEBI:57287"/>
        <dbReference type="ChEBI" id="CHEBI:57970"/>
        <dbReference type="ChEBI" id="CHEBI:58342"/>
        <dbReference type="ChEBI" id="CHEBI:58608"/>
        <dbReference type="EC" id="2.3.1.51"/>
    </reaction>
</comment>
<keyword evidence="2 4" id="KW-0808">Transferase</keyword>
<dbReference type="Proteomes" id="UP000593802">
    <property type="component" value="Chromosome"/>
</dbReference>
<dbReference type="GO" id="GO:0006654">
    <property type="term" value="P:phosphatidic acid biosynthetic process"/>
    <property type="evidence" value="ECO:0007669"/>
    <property type="project" value="TreeGrafter"/>
</dbReference>
<dbReference type="AlphaFoldDB" id="A0A7I8D5D7"/>
<dbReference type="GO" id="GO:0003841">
    <property type="term" value="F:1-acylglycerol-3-phosphate O-acyltransferase activity"/>
    <property type="evidence" value="ECO:0007669"/>
    <property type="project" value="UniProtKB-UniRule"/>
</dbReference>
<evidence type="ECO:0000313" key="7">
    <source>
        <dbReference type="Proteomes" id="UP000593802"/>
    </source>
</evidence>
<dbReference type="RefSeq" id="WP_200759497.1">
    <property type="nucleotide sequence ID" value="NZ_AP023366.1"/>
</dbReference>
<evidence type="ECO:0000313" key="6">
    <source>
        <dbReference type="EMBL" id="BCJ85363.1"/>
    </source>
</evidence>